<dbReference type="SMART" id="SM00021">
    <property type="entry name" value="DAX"/>
    <property type="match status" value="1"/>
</dbReference>
<evidence type="ECO:0000313" key="11">
    <source>
        <dbReference type="EMBL" id="KAG0122192.1"/>
    </source>
</evidence>
<dbReference type="InterPro" id="IPR029071">
    <property type="entry name" value="Ubiquitin-like_domsf"/>
</dbReference>
<dbReference type="PROSITE" id="PS50132">
    <property type="entry name" value="RGS"/>
    <property type="match status" value="1"/>
</dbReference>
<evidence type="ECO:0000256" key="2">
    <source>
        <dbReference type="ARBA" id="ARBA00022490"/>
    </source>
</evidence>
<feature type="non-terminal residue" evidence="11">
    <location>
        <position position="1"/>
    </location>
</feature>
<dbReference type="Proteomes" id="UP000618051">
    <property type="component" value="Unassembled WGS sequence"/>
</dbReference>
<comment type="caution">
    <text evidence="11">The sequence shown here is derived from an EMBL/GenBank/DDBJ whole genome shotgun (WGS) entry which is preliminary data.</text>
</comment>
<evidence type="ECO:0000256" key="6">
    <source>
        <dbReference type="ARBA" id="ARBA00022843"/>
    </source>
</evidence>
<feature type="compositionally biased region" description="Polar residues" evidence="8">
    <location>
        <begin position="1565"/>
        <end position="1587"/>
    </location>
</feature>
<dbReference type="InterPro" id="IPR038207">
    <property type="entry name" value="DIX_dom_sf"/>
</dbReference>
<dbReference type="SUPFAM" id="SSF54236">
    <property type="entry name" value="Ubiquitin-like"/>
    <property type="match status" value="1"/>
</dbReference>
<feature type="compositionally biased region" description="Basic and acidic residues" evidence="8">
    <location>
        <begin position="1008"/>
        <end position="1026"/>
    </location>
</feature>
<organism evidence="11">
    <name type="scientific">Lamprotornis superbus</name>
    <dbReference type="NCBI Taxonomy" id="245042"/>
    <lineage>
        <taxon>Eukaryota</taxon>
        <taxon>Metazoa</taxon>
        <taxon>Chordata</taxon>
        <taxon>Craniata</taxon>
        <taxon>Vertebrata</taxon>
        <taxon>Euteleostomi</taxon>
        <taxon>Archelosauria</taxon>
        <taxon>Archosauria</taxon>
        <taxon>Dinosauria</taxon>
        <taxon>Saurischia</taxon>
        <taxon>Theropoda</taxon>
        <taxon>Coelurosauria</taxon>
        <taxon>Aves</taxon>
        <taxon>Neognathae</taxon>
        <taxon>Neoaves</taxon>
        <taxon>Telluraves</taxon>
        <taxon>Australaves</taxon>
        <taxon>Passeriformes</taxon>
        <taxon>Sturnidae</taxon>
        <taxon>Lamprotornis</taxon>
    </lineage>
</organism>
<dbReference type="Pfam" id="PF16646">
    <property type="entry name" value="AXIN1_TNKS_BD"/>
    <property type="match status" value="1"/>
</dbReference>
<dbReference type="PROSITE" id="PS50841">
    <property type="entry name" value="DIX"/>
    <property type="match status" value="1"/>
</dbReference>
<evidence type="ECO:0000256" key="4">
    <source>
        <dbReference type="ARBA" id="ARBA00022687"/>
    </source>
</evidence>
<dbReference type="InterPro" id="IPR032101">
    <property type="entry name" value="Axin_TNKS-bd"/>
</dbReference>
<dbReference type="FunFam" id="2.40.240.130:FF:000002">
    <property type="entry name" value="Axin 1"/>
    <property type="match status" value="1"/>
</dbReference>
<keyword evidence="3" id="KW-0597">Phosphoprotein</keyword>
<dbReference type="GO" id="GO:0019901">
    <property type="term" value="F:protein kinase binding"/>
    <property type="evidence" value="ECO:0007669"/>
    <property type="project" value="TreeGrafter"/>
</dbReference>
<dbReference type="CDD" id="cd11582">
    <property type="entry name" value="Axin_TNKS_binding"/>
    <property type="match status" value="1"/>
</dbReference>
<dbReference type="InterPro" id="IPR036305">
    <property type="entry name" value="RGS_sf"/>
</dbReference>
<evidence type="ECO:0000313" key="12">
    <source>
        <dbReference type="EMBL" id="KAI1232466.1"/>
    </source>
</evidence>
<keyword evidence="6" id="KW-0832">Ubl conjugation</keyword>
<dbReference type="GO" id="GO:0030877">
    <property type="term" value="C:beta-catenin destruction complex"/>
    <property type="evidence" value="ECO:0007669"/>
    <property type="project" value="TreeGrafter"/>
</dbReference>
<dbReference type="Gene3D" id="1.10.167.10">
    <property type="entry name" value="Regulator of G-protein Signalling 4, domain 2"/>
    <property type="match status" value="1"/>
</dbReference>
<dbReference type="GO" id="GO:0005737">
    <property type="term" value="C:cytoplasm"/>
    <property type="evidence" value="ECO:0007669"/>
    <property type="project" value="UniProtKB-SubCell"/>
</dbReference>
<keyword evidence="13" id="KW-1185">Reference proteome</keyword>
<dbReference type="EMBL" id="JADDUC020000022">
    <property type="protein sequence ID" value="KAI1232466.1"/>
    <property type="molecule type" value="Genomic_DNA"/>
</dbReference>
<feature type="region of interest" description="Disordered" evidence="8">
    <location>
        <begin position="760"/>
        <end position="800"/>
    </location>
</feature>
<dbReference type="SMART" id="SM00315">
    <property type="entry name" value="RGS"/>
    <property type="match status" value="1"/>
</dbReference>
<dbReference type="GO" id="GO:0070602">
    <property type="term" value="P:regulation of centromeric sister chromatid cohesion"/>
    <property type="evidence" value="ECO:0007669"/>
    <property type="project" value="TreeGrafter"/>
</dbReference>
<reference evidence="12 13" key="2">
    <citation type="journal article" date="2021" name="J. Hered.">
        <title>Feather Gene Expression Elucidates the Developmental Basis of Plumage Iridescence in African Starlings.</title>
        <authorList>
            <person name="Rubenstein D.R."/>
            <person name="Corvelo A."/>
            <person name="MacManes M.D."/>
            <person name="Maia R."/>
            <person name="Narzisi G."/>
            <person name="Rousaki A."/>
            <person name="Vandenabeele P."/>
            <person name="Shawkey M.D."/>
            <person name="Solomon J."/>
        </authorList>
    </citation>
    <scope>NUCLEOTIDE SEQUENCE [LARGE SCALE GENOMIC DNA]</scope>
    <source>
        <strain evidence="12">SS15</strain>
    </source>
</reference>
<protein>
    <submittedName>
        <fullName evidence="11">Axin-2</fullName>
    </submittedName>
</protein>
<dbReference type="Pfam" id="PF08833">
    <property type="entry name" value="Axin_b-cat_bind"/>
    <property type="match status" value="1"/>
</dbReference>
<dbReference type="InterPro" id="IPR044926">
    <property type="entry name" value="RGS_subdomain_2"/>
</dbReference>
<evidence type="ECO:0000256" key="3">
    <source>
        <dbReference type="ARBA" id="ARBA00022553"/>
    </source>
</evidence>
<dbReference type="GO" id="GO:0032436">
    <property type="term" value="P:positive regulation of proteasomal ubiquitin-dependent protein catabolic process"/>
    <property type="evidence" value="ECO:0007669"/>
    <property type="project" value="TreeGrafter"/>
</dbReference>
<evidence type="ECO:0000256" key="8">
    <source>
        <dbReference type="SAM" id="MobiDB-lite"/>
    </source>
</evidence>
<keyword evidence="2" id="KW-0963">Cytoplasm</keyword>
<feature type="region of interest" description="Disordered" evidence="8">
    <location>
        <begin position="1008"/>
        <end position="1027"/>
    </location>
</feature>
<evidence type="ECO:0000259" key="9">
    <source>
        <dbReference type="PROSITE" id="PS50132"/>
    </source>
</evidence>
<feature type="region of interest" description="Disordered" evidence="8">
    <location>
        <begin position="546"/>
        <end position="580"/>
    </location>
</feature>
<dbReference type="GO" id="GO:0016055">
    <property type="term" value="P:Wnt signaling pathway"/>
    <property type="evidence" value="ECO:0007669"/>
    <property type="project" value="UniProtKB-KW"/>
</dbReference>
<feature type="region of interest" description="Disordered" evidence="8">
    <location>
        <begin position="1"/>
        <end position="77"/>
    </location>
</feature>
<dbReference type="GO" id="GO:0090090">
    <property type="term" value="P:negative regulation of canonical Wnt signaling pathway"/>
    <property type="evidence" value="ECO:0007669"/>
    <property type="project" value="InterPro"/>
</dbReference>
<gene>
    <name evidence="12" type="ORF">IHE44_0006930</name>
    <name evidence="11" type="ORF">IHE44_009443</name>
</gene>
<reference evidence="12" key="3">
    <citation type="submission" date="2022-01" db="EMBL/GenBank/DDBJ databases">
        <authorList>
            <person name="Rubenstein D.R."/>
        </authorList>
    </citation>
    <scope>NUCLEOTIDE SEQUENCE</scope>
    <source>
        <strain evidence="12">SS15</strain>
        <tissue evidence="12">Liver</tissue>
    </source>
</reference>
<feature type="domain" description="RGS" evidence="9">
    <location>
        <begin position="84"/>
        <end position="203"/>
    </location>
</feature>
<dbReference type="EMBL" id="JADDUC010000038">
    <property type="protein sequence ID" value="KAG0122192.1"/>
    <property type="molecule type" value="Genomic_DNA"/>
</dbReference>
<dbReference type="Gene3D" id="1.10.196.10">
    <property type="match status" value="1"/>
</dbReference>
<keyword evidence="4 7" id="KW-0879">Wnt signaling pathway</keyword>
<dbReference type="GO" id="GO:0005634">
    <property type="term" value="C:nucleus"/>
    <property type="evidence" value="ECO:0007669"/>
    <property type="project" value="TreeGrafter"/>
</dbReference>
<accession>A0A835TZS9</accession>
<evidence type="ECO:0000256" key="7">
    <source>
        <dbReference type="PROSITE-ProRule" id="PRU00069"/>
    </source>
</evidence>
<dbReference type="InterPro" id="IPR001158">
    <property type="entry name" value="DIX"/>
</dbReference>
<dbReference type="InterPro" id="IPR024066">
    <property type="entry name" value="RGS_subdom1/3"/>
</dbReference>
<dbReference type="InterPro" id="IPR043581">
    <property type="entry name" value="Axin-like"/>
</dbReference>
<dbReference type="InterPro" id="IPR014936">
    <property type="entry name" value="Axin_b-cat-bd"/>
</dbReference>
<feature type="compositionally biased region" description="Low complexity" evidence="8">
    <location>
        <begin position="565"/>
        <end position="577"/>
    </location>
</feature>
<name>A0A835TZS9_9PASS</name>
<dbReference type="GO" id="GO:0060090">
    <property type="term" value="F:molecular adaptor activity"/>
    <property type="evidence" value="ECO:0007669"/>
    <property type="project" value="TreeGrafter"/>
</dbReference>
<proteinExistence type="predicted"/>
<dbReference type="InterPro" id="IPR016137">
    <property type="entry name" value="RGS"/>
</dbReference>
<feature type="compositionally biased region" description="Polar residues" evidence="8">
    <location>
        <begin position="38"/>
        <end position="49"/>
    </location>
</feature>
<evidence type="ECO:0000256" key="1">
    <source>
        <dbReference type="ARBA" id="ARBA00004496"/>
    </source>
</evidence>
<dbReference type="GO" id="GO:0070411">
    <property type="term" value="F:I-SMAD binding"/>
    <property type="evidence" value="ECO:0007669"/>
    <property type="project" value="TreeGrafter"/>
</dbReference>
<dbReference type="PANTHER" id="PTHR46102">
    <property type="entry name" value="AXIN"/>
    <property type="match status" value="1"/>
</dbReference>
<dbReference type="Pfam" id="PF00615">
    <property type="entry name" value="RGS"/>
    <property type="match status" value="1"/>
</dbReference>
<dbReference type="PANTHER" id="PTHR46102:SF1">
    <property type="entry name" value="AXIN-2"/>
    <property type="match status" value="1"/>
</dbReference>
<dbReference type="Gene3D" id="2.40.240.130">
    <property type="match status" value="1"/>
</dbReference>
<feature type="region of interest" description="Disordered" evidence="8">
    <location>
        <begin position="598"/>
        <end position="626"/>
    </location>
</feature>
<reference evidence="11" key="1">
    <citation type="submission" date="2020-10" db="EMBL/GenBank/DDBJ databases">
        <title>Feather gene expression reveals the developmental basis of iridescence in African starlings.</title>
        <authorList>
            <person name="Rubenstein D.R."/>
        </authorList>
    </citation>
    <scope>NUCLEOTIDE SEQUENCE</scope>
    <source>
        <strain evidence="11">SS15</strain>
        <tissue evidence="11">Liver</tissue>
    </source>
</reference>
<dbReference type="GO" id="GO:0048468">
    <property type="term" value="P:cell development"/>
    <property type="evidence" value="ECO:0007669"/>
    <property type="project" value="TreeGrafter"/>
</dbReference>
<dbReference type="Pfam" id="PF00778">
    <property type="entry name" value="DIX"/>
    <property type="match status" value="1"/>
</dbReference>
<comment type="subcellular location">
    <subcellularLocation>
        <location evidence="1">Cytoplasm</location>
    </subcellularLocation>
</comment>
<evidence type="ECO:0000313" key="13">
    <source>
        <dbReference type="Proteomes" id="UP000618051"/>
    </source>
</evidence>
<dbReference type="GO" id="GO:0031625">
    <property type="term" value="F:ubiquitin protein ligase binding"/>
    <property type="evidence" value="ECO:0007669"/>
    <property type="project" value="TreeGrafter"/>
</dbReference>
<evidence type="ECO:0000259" key="10">
    <source>
        <dbReference type="PROSITE" id="PS50841"/>
    </source>
</evidence>
<dbReference type="OrthoDB" id="10007451at2759"/>
<dbReference type="FunFam" id="1.10.167.10:FF:000003">
    <property type="entry name" value="Axin 1"/>
    <property type="match status" value="1"/>
</dbReference>
<dbReference type="CDD" id="cd08707">
    <property type="entry name" value="RGS_Axin"/>
    <property type="match status" value="1"/>
</dbReference>
<dbReference type="PRINTS" id="PR01301">
    <property type="entry name" value="RGSPROTEIN"/>
</dbReference>
<feature type="region of interest" description="Disordered" evidence="8">
    <location>
        <begin position="1550"/>
        <end position="1587"/>
    </location>
</feature>
<feature type="domain" description="DIX" evidence="10">
    <location>
        <begin position="914"/>
        <end position="996"/>
    </location>
</feature>
<evidence type="ECO:0000256" key="5">
    <source>
        <dbReference type="ARBA" id="ARBA00022765"/>
    </source>
</evidence>
<keyword evidence="5" id="KW-0013">ADP-ribosylation</keyword>
<dbReference type="SUPFAM" id="SSF48097">
    <property type="entry name" value="Regulator of G-protein signaling, RGS"/>
    <property type="match status" value="1"/>
</dbReference>
<sequence>MSSAVVLAHLPDPSSSFREDAPRPPVPGEEGEAPCPQLASSFLPKSQSFKAMPVPPAPRRNENGLGEPEGSASPDSPLARWTKSLHSLLGDQDGAYLFRTFLEREKCVDTLDFWFACNGFRQMDLKDTKTLRVAKAIYKRYIENNSIVSKQLKPATKTYIRDSIKKQQIDSIMFDQAQTEIQTVMEENAYQMFLTSDIYLEYVRSGGENPAYMNSNGLGSLKVVCGYLPTLNEEEEWSCADFKNKILPSVVGLSSKTLRVTANVRATETIENGYRSFKRNDPVNPYHVNSGYVFAPATSANDSEISSDALTDDSMSMTDSSVGDGEVCQSMGTAPADGGLSSMCRDGIPPYRIGSKKQLQREMHRSVKANGQVSLPHFPVSPGWSSRVWVGHGKGWGWGQAHVEGREQGRRAFPSQGDAGGEVLLGVGQEPCALNISPKPCLCMRTHRLPKEMTPVEPAAFAAELISRLEKLKQEQETMDCLEERLQQIKEVGLALPAPRATRPGWLAGGGRFLPAGGTSLRVPRQLPAPFRSSPAIPPLVWQDEEKEGAELPASLQSSRDVANPQHPQHPLSLLPSGSYEEDPQAILDEHLSRVLKTPGCQSPGVGRHSPRARSPDRLPTGKLPPGTASLAACALLGKGFITKQTTKHVHHHYIHHHTVPKTKEQIEAEAAQRVQCCCPAGGDYYCYPKCKGHPKNTDPPLSPLEPFGTGTLLKRPGRGVDGVAPVAGDGGLPGPAGVQLPGGEADRAQNVWQWMLESERQNKHKTHSTQSTKKAYSSDCAKGAPGRHHPWGTGSHPRGAQPAHPFVQDPAMPPLTPPNTLAQLEEACRRLAEVSKPQKPRLPVFPLGQAPATYQVGNWTGYRSFGCSTSNQQRDRNHSAAIQGGSSPFCNASLMTEDHKEPKKLPVVHTSHSGELVVTYFFCGEEIPYRRMLKAQSLTLGHFKEQLSKKGNYRYYFKKASDEFDCGAVFEEVWEDETILPMYEGRILGKKTSPRKVFGHTAVVMTRKEEKKKNHSEGKGEEGRSEVVPSISPMVSKVEQNPEPGRAVEGATPFPCPYLVDSTELKVFSCSMLALLVFQGRVTATGYFFLICGGSWKELVSFPDLAGAVLAGKEARQRLELLFSGVTSTGMWWSPGWSSCHGTPGGFGVGLWGWSQPSPDGIELGLLPRMPCQGKLSFVKFKAIPSSVKPQLTLAKGGCPCQGWICLPAVTQTFPSSRRNAGQAIVELLLVCPVGNQSQPFASALPMALTRAFFFLLPPLSPPYFFYEVLNYLGYFVCLRRLHLKHHLSRDKDCDYRSGMFPAKWRGSVGKFCSYSLKGTSNQIVFYTAQKTEREGGTQNVPVWVLFQGRDPKYPSWVLFQRKDAKYPCLGLFPEEGSKISWHGSFSTGWTQNVLVWVLPEERNRMSQFGSFSGGGTQNILIWVLFLSILETLLKPHSTHRAGICWGVWRSATMVLLHPKPRLEAVGSGDGLSGEGQLQGCFFSLSGDKDAGSLHLVFFSTNQAAFGCTKLPSPCSWALLLAWVDHSRSSETLLFFLYPECLASPGPEGAKYPKTAPEIKTERPSGNSGFQHLSWTLQESGTSLNP</sequence>
<dbReference type="GO" id="GO:0008013">
    <property type="term" value="F:beta-catenin binding"/>
    <property type="evidence" value="ECO:0007669"/>
    <property type="project" value="TreeGrafter"/>
</dbReference>
<dbReference type="GO" id="GO:0005886">
    <property type="term" value="C:plasma membrane"/>
    <property type="evidence" value="ECO:0007669"/>
    <property type="project" value="TreeGrafter"/>
</dbReference>